<dbReference type="PROSITE" id="PS50932">
    <property type="entry name" value="HTH_LACI_2"/>
    <property type="match status" value="1"/>
</dbReference>
<evidence type="ECO:0000313" key="7">
    <source>
        <dbReference type="Proteomes" id="UP001597145"/>
    </source>
</evidence>
<evidence type="ECO:0000256" key="2">
    <source>
        <dbReference type="ARBA" id="ARBA00023125"/>
    </source>
</evidence>
<dbReference type="Proteomes" id="UP001597145">
    <property type="component" value="Unassembled WGS sequence"/>
</dbReference>
<dbReference type="Pfam" id="PF13377">
    <property type="entry name" value="Peripla_BP_3"/>
    <property type="match status" value="1"/>
</dbReference>
<dbReference type="EMBL" id="JBHUCP010000012">
    <property type="protein sequence ID" value="MFD1531426.1"/>
    <property type="molecule type" value="Genomic_DNA"/>
</dbReference>
<gene>
    <name evidence="6" type="ORF">ACFSCY_18465</name>
</gene>
<name>A0ABW4FLP9_9PSEU</name>
<evidence type="ECO:0000259" key="5">
    <source>
        <dbReference type="PROSITE" id="PS50932"/>
    </source>
</evidence>
<dbReference type="CDD" id="cd01392">
    <property type="entry name" value="HTH_LacI"/>
    <property type="match status" value="1"/>
</dbReference>
<dbReference type="Gene3D" id="1.10.260.40">
    <property type="entry name" value="lambda repressor-like DNA-binding domains"/>
    <property type="match status" value="1"/>
</dbReference>
<organism evidence="6 7">
    <name type="scientific">Pseudonocardia aurantiaca</name>
    <dbReference type="NCBI Taxonomy" id="75290"/>
    <lineage>
        <taxon>Bacteria</taxon>
        <taxon>Bacillati</taxon>
        <taxon>Actinomycetota</taxon>
        <taxon>Actinomycetes</taxon>
        <taxon>Pseudonocardiales</taxon>
        <taxon>Pseudonocardiaceae</taxon>
        <taxon>Pseudonocardia</taxon>
    </lineage>
</organism>
<dbReference type="PANTHER" id="PTHR30146:SF109">
    <property type="entry name" value="HTH-TYPE TRANSCRIPTIONAL REGULATOR GALS"/>
    <property type="match status" value="1"/>
</dbReference>
<protein>
    <submittedName>
        <fullName evidence="6">LacI family DNA-binding transcriptional regulator</fullName>
    </submittedName>
</protein>
<feature type="domain" description="HTH lacI-type" evidence="5">
    <location>
        <begin position="1"/>
        <end position="50"/>
    </location>
</feature>
<dbReference type="Pfam" id="PF00356">
    <property type="entry name" value="LacI"/>
    <property type="match status" value="1"/>
</dbReference>
<evidence type="ECO:0000256" key="4">
    <source>
        <dbReference type="SAM" id="MobiDB-lite"/>
    </source>
</evidence>
<accession>A0ABW4FLP9</accession>
<evidence type="ECO:0000256" key="3">
    <source>
        <dbReference type="ARBA" id="ARBA00023163"/>
    </source>
</evidence>
<feature type="region of interest" description="Disordered" evidence="4">
    <location>
        <begin position="297"/>
        <end position="332"/>
    </location>
</feature>
<dbReference type="RefSeq" id="WP_379659835.1">
    <property type="nucleotide sequence ID" value="NZ_JBHUCP010000012.1"/>
</dbReference>
<evidence type="ECO:0000313" key="6">
    <source>
        <dbReference type="EMBL" id="MFD1531426.1"/>
    </source>
</evidence>
<dbReference type="InterPro" id="IPR000843">
    <property type="entry name" value="HTH_LacI"/>
</dbReference>
<dbReference type="SMART" id="SM00354">
    <property type="entry name" value="HTH_LACI"/>
    <property type="match status" value="1"/>
</dbReference>
<keyword evidence="2 6" id="KW-0238">DNA-binding</keyword>
<dbReference type="InterPro" id="IPR046335">
    <property type="entry name" value="LacI/GalR-like_sensor"/>
</dbReference>
<comment type="caution">
    <text evidence="6">The sequence shown here is derived from an EMBL/GenBank/DDBJ whole genome shotgun (WGS) entry which is preliminary data.</text>
</comment>
<dbReference type="GO" id="GO:0003677">
    <property type="term" value="F:DNA binding"/>
    <property type="evidence" value="ECO:0007669"/>
    <property type="project" value="UniProtKB-KW"/>
</dbReference>
<dbReference type="InterPro" id="IPR028082">
    <property type="entry name" value="Peripla_BP_I"/>
</dbReference>
<reference evidence="7" key="1">
    <citation type="journal article" date="2019" name="Int. J. Syst. Evol. Microbiol.">
        <title>The Global Catalogue of Microorganisms (GCM) 10K type strain sequencing project: providing services to taxonomists for standard genome sequencing and annotation.</title>
        <authorList>
            <consortium name="The Broad Institute Genomics Platform"/>
            <consortium name="The Broad Institute Genome Sequencing Center for Infectious Disease"/>
            <person name="Wu L."/>
            <person name="Ma J."/>
        </authorList>
    </citation>
    <scope>NUCLEOTIDE SEQUENCE [LARGE SCALE GENOMIC DNA]</scope>
    <source>
        <strain evidence="7">JCM 12165</strain>
    </source>
</reference>
<dbReference type="PANTHER" id="PTHR30146">
    <property type="entry name" value="LACI-RELATED TRANSCRIPTIONAL REPRESSOR"/>
    <property type="match status" value="1"/>
</dbReference>
<keyword evidence="7" id="KW-1185">Reference proteome</keyword>
<dbReference type="Gene3D" id="3.40.50.2300">
    <property type="match status" value="2"/>
</dbReference>
<keyword evidence="1" id="KW-0805">Transcription regulation</keyword>
<dbReference type="InterPro" id="IPR010982">
    <property type="entry name" value="Lambda_DNA-bd_dom_sf"/>
</dbReference>
<dbReference type="SUPFAM" id="SSF47413">
    <property type="entry name" value="lambda repressor-like DNA-binding domains"/>
    <property type="match status" value="1"/>
</dbReference>
<evidence type="ECO:0000256" key="1">
    <source>
        <dbReference type="ARBA" id="ARBA00023015"/>
    </source>
</evidence>
<dbReference type="SUPFAM" id="SSF53822">
    <property type="entry name" value="Periplasmic binding protein-like I"/>
    <property type="match status" value="1"/>
</dbReference>
<proteinExistence type="predicted"/>
<keyword evidence="3" id="KW-0804">Transcription</keyword>
<dbReference type="CDD" id="cd06267">
    <property type="entry name" value="PBP1_LacI_sugar_binding-like"/>
    <property type="match status" value="1"/>
</dbReference>
<sequence length="332" mass="35203">MASTAGVSTATVSRVFSKPHLLRESTVVHVKEVAAQLGYVPHHTAQALSTGRLGTIAVVVPDIANPFFPPVIRAAQGHAYGAGFSTLLGDTDEDPAKEADLLATLEQRTDGIVLVSSRLPEDVVRRHARHRPLVLVNRDITGVARVLVDSAAGVRQAVDHLAELGHQHITYVSGPDSSWSNQQRRSAVLEQSAARGITATVQGAHRPEHDAGRAATAEILASGATAAIAFDDTIAQGILSGMAERGLAIPDDLSVIGCDDILAVNTYPPLTTIRSRISEAGRLAVEMLLQLVENRAEADAGEDDRMEPRHALTSSLIPRATTGPPIRRSRKG</sequence>